<dbReference type="Pfam" id="PF12464">
    <property type="entry name" value="Mac"/>
    <property type="match status" value="1"/>
</dbReference>
<dbReference type="InterPro" id="IPR011004">
    <property type="entry name" value="Trimer_LpxA-like_sf"/>
</dbReference>
<dbReference type="Proteomes" id="UP000233398">
    <property type="component" value="Unassembled WGS sequence"/>
</dbReference>
<dbReference type="InterPro" id="IPR001451">
    <property type="entry name" value="Hexapep"/>
</dbReference>
<feature type="domain" description="Maltose/galactoside acetyltransferase" evidence="5">
    <location>
        <begin position="2"/>
        <end position="56"/>
    </location>
</feature>
<dbReference type="SMART" id="SM01266">
    <property type="entry name" value="Mac"/>
    <property type="match status" value="1"/>
</dbReference>
<evidence type="ECO:0000256" key="1">
    <source>
        <dbReference type="ARBA" id="ARBA00007274"/>
    </source>
</evidence>
<evidence type="ECO:0000313" key="7">
    <source>
        <dbReference type="Proteomes" id="UP000233398"/>
    </source>
</evidence>
<evidence type="ECO:0000256" key="4">
    <source>
        <dbReference type="ARBA" id="ARBA00023315"/>
    </source>
</evidence>
<keyword evidence="3" id="KW-0677">Repeat</keyword>
<proteinExistence type="inferred from homology"/>
<sequence>MREHMLAGKPYKAKDAELDRMHAKALKVMHTFNNSGPEERNKRMSLLNELFGALGANSEVNPPFYCDYGVHIYAGEKFFANYDCVILDCNEVRIGDRVLLGPKVQIYTATHPLHPAERREEWELAHPVTIEDDVWIGGGAIICPGVHIGAGTTIGAGSIVTRDIPANVLAAGNPCRVIRKLNTD</sequence>
<accession>A0A2N0VJL2</accession>
<name>A0A2N0VJL2_9BACT</name>
<keyword evidence="7" id="KW-1185">Reference proteome</keyword>
<evidence type="ECO:0000259" key="5">
    <source>
        <dbReference type="SMART" id="SM01266"/>
    </source>
</evidence>
<evidence type="ECO:0000256" key="2">
    <source>
        <dbReference type="ARBA" id="ARBA00022679"/>
    </source>
</evidence>
<dbReference type="InterPro" id="IPR051159">
    <property type="entry name" value="Hexapeptide_acetyltransf"/>
</dbReference>
<dbReference type="OrthoDB" id="9812571at2"/>
<keyword evidence="4" id="KW-0012">Acyltransferase</keyword>
<gene>
    <name evidence="6" type="ORF">CWD77_02425</name>
</gene>
<dbReference type="PROSITE" id="PS00101">
    <property type="entry name" value="HEXAPEP_TRANSFERASES"/>
    <property type="match status" value="1"/>
</dbReference>
<organism evidence="6 7">
    <name type="scientific">Rhodohalobacter barkolensis</name>
    <dbReference type="NCBI Taxonomy" id="2053187"/>
    <lineage>
        <taxon>Bacteria</taxon>
        <taxon>Pseudomonadati</taxon>
        <taxon>Balneolota</taxon>
        <taxon>Balneolia</taxon>
        <taxon>Balneolales</taxon>
        <taxon>Balneolaceae</taxon>
        <taxon>Rhodohalobacter</taxon>
    </lineage>
</organism>
<dbReference type="Pfam" id="PF00132">
    <property type="entry name" value="Hexapep"/>
    <property type="match status" value="1"/>
</dbReference>
<dbReference type="AlphaFoldDB" id="A0A2N0VJL2"/>
<dbReference type="EMBL" id="PISP01000001">
    <property type="protein sequence ID" value="PKD44344.1"/>
    <property type="molecule type" value="Genomic_DNA"/>
</dbReference>
<comment type="caution">
    <text evidence="6">The sequence shown here is derived from an EMBL/GenBank/DDBJ whole genome shotgun (WGS) entry which is preliminary data.</text>
</comment>
<dbReference type="PANTHER" id="PTHR23416">
    <property type="entry name" value="SIALIC ACID SYNTHASE-RELATED"/>
    <property type="match status" value="1"/>
</dbReference>
<dbReference type="InterPro" id="IPR024688">
    <property type="entry name" value="Mac_dom"/>
</dbReference>
<dbReference type="Gene3D" id="2.160.10.10">
    <property type="entry name" value="Hexapeptide repeat proteins"/>
    <property type="match status" value="1"/>
</dbReference>
<dbReference type="GO" id="GO:0016413">
    <property type="term" value="F:O-acetyltransferase activity"/>
    <property type="evidence" value="ECO:0007669"/>
    <property type="project" value="UniProtKB-ARBA"/>
</dbReference>
<protein>
    <submittedName>
        <fullName evidence="6">Maltose acetyltransferase</fullName>
    </submittedName>
</protein>
<dbReference type="FunFam" id="2.160.10.10:FF:000008">
    <property type="entry name" value="Maltose O-acetyltransferase"/>
    <property type="match status" value="1"/>
</dbReference>
<comment type="similarity">
    <text evidence="1">Belongs to the transferase hexapeptide repeat family.</text>
</comment>
<evidence type="ECO:0000313" key="6">
    <source>
        <dbReference type="EMBL" id="PKD44344.1"/>
    </source>
</evidence>
<dbReference type="PANTHER" id="PTHR23416:SF23">
    <property type="entry name" value="ACETYLTRANSFERASE C18B11.09C-RELATED"/>
    <property type="match status" value="1"/>
</dbReference>
<keyword evidence="2 6" id="KW-0808">Transferase</keyword>
<dbReference type="InterPro" id="IPR018357">
    <property type="entry name" value="Hexapep_transf_CS"/>
</dbReference>
<reference evidence="6 7" key="1">
    <citation type="submission" date="2017-11" db="EMBL/GenBank/DDBJ databases">
        <title>Rhodohalobacter 15182 sp. nov., isolated from a salt lake.</title>
        <authorList>
            <person name="Han S."/>
        </authorList>
    </citation>
    <scope>NUCLEOTIDE SEQUENCE [LARGE SCALE GENOMIC DNA]</scope>
    <source>
        <strain evidence="6 7">15182</strain>
    </source>
</reference>
<evidence type="ECO:0000256" key="3">
    <source>
        <dbReference type="ARBA" id="ARBA00022737"/>
    </source>
</evidence>
<dbReference type="CDD" id="cd03357">
    <property type="entry name" value="LbH_MAT_GAT"/>
    <property type="match status" value="1"/>
</dbReference>
<dbReference type="SUPFAM" id="SSF51161">
    <property type="entry name" value="Trimeric LpxA-like enzymes"/>
    <property type="match status" value="1"/>
</dbReference>